<reference evidence="2" key="1">
    <citation type="submission" date="2023-10" db="EMBL/GenBank/DDBJ databases">
        <title>Genome assembly of Pristionchus species.</title>
        <authorList>
            <person name="Yoshida K."/>
            <person name="Sommer R.J."/>
        </authorList>
    </citation>
    <scope>NUCLEOTIDE SEQUENCE</scope>
    <source>
        <strain evidence="2">RS5133</strain>
    </source>
</reference>
<feature type="signal peptide" evidence="1">
    <location>
        <begin position="1"/>
        <end position="26"/>
    </location>
</feature>
<gene>
    <name evidence="2" type="ORF">PFISCL1PPCAC_17803</name>
</gene>
<dbReference type="EMBL" id="BTSY01000005">
    <property type="protein sequence ID" value="GMT26506.1"/>
    <property type="molecule type" value="Genomic_DNA"/>
</dbReference>
<accession>A0AAV5W2Y0</accession>
<evidence type="ECO:0000256" key="1">
    <source>
        <dbReference type="SAM" id="SignalP"/>
    </source>
</evidence>
<sequence length="158" mass="18313">KDRTRRTMRLFIGLLILELAISPCYSQSYEEIAEIVFEAWPETRPLIDLLNETTTVIKEVNECKPDFLLALANTTDEDQVISSARRIVKNALNETEAFGQEALEDLGLAARIWEHGLDREFGYLPRDVQSELRTNFNAFVHIMYEIKQNQLTYSRWSA</sequence>
<evidence type="ECO:0000313" key="3">
    <source>
        <dbReference type="Proteomes" id="UP001432322"/>
    </source>
</evidence>
<keyword evidence="1" id="KW-0732">Signal</keyword>
<name>A0AAV5W2Y0_9BILA</name>
<dbReference type="AlphaFoldDB" id="A0AAV5W2Y0"/>
<comment type="caution">
    <text evidence="2">The sequence shown here is derived from an EMBL/GenBank/DDBJ whole genome shotgun (WGS) entry which is preliminary data.</text>
</comment>
<protein>
    <submittedName>
        <fullName evidence="2">Uncharacterized protein</fullName>
    </submittedName>
</protein>
<organism evidence="2 3">
    <name type="scientific">Pristionchus fissidentatus</name>
    <dbReference type="NCBI Taxonomy" id="1538716"/>
    <lineage>
        <taxon>Eukaryota</taxon>
        <taxon>Metazoa</taxon>
        <taxon>Ecdysozoa</taxon>
        <taxon>Nematoda</taxon>
        <taxon>Chromadorea</taxon>
        <taxon>Rhabditida</taxon>
        <taxon>Rhabditina</taxon>
        <taxon>Diplogasteromorpha</taxon>
        <taxon>Diplogasteroidea</taxon>
        <taxon>Neodiplogasteridae</taxon>
        <taxon>Pristionchus</taxon>
    </lineage>
</organism>
<evidence type="ECO:0000313" key="2">
    <source>
        <dbReference type="EMBL" id="GMT26506.1"/>
    </source>
</evidence>
<feature type="non-terminal residue" evidence="2">
    <location>
        <position position="1"/>
    </location>
</feature>
<dbReference type="Proteomes" id="UP001432322">
    <property type="component" value="Unassembled WGS sequence"/>
</dbReference>
<keyword evidence="3" id="KW-1185">Reference proteome</keyword>
<feature type="chain" id="PRO_5043955376" evidence="1">
    <location>
        <begin position="27"/>
        <end position="158"/>
    </location>
</feature>
<proteinExistence type="predicted"/>